<reference evidence="4" key="1">
    <citation type="submission" date="2025-08" db="UniProtKB">
        <authorList>
            <consortium name="RefSeq"/>
        </authorList>
    </citation>
    <scope>IDENTIFICATION</scope>
</reference>
<dbReference type="AlphaFoldDB" id="A0A6I9TGY9"/>
<dbReference type="Pfam" id="PF01535">
    <property type="entry name" value="PPR"/>
    <property type="match status" value="3"/>
</dbReference>
<dbReference type="PANTHER" id="PTHR24015">
    <property type="entry name" value="OS07G0578800 PROTEIN-RELATED"/>
    <property type="match status" value="1"/>
</dbReference>
<evidence type="ECO:0000256" key="1">
    <source>
        <dbReference type="ARBA" id="ARBA00022737"/>
    </source>
</evidence>
<dbReference type="Proteomes" id="UP000504604">
    <property type="component" value="Linkage group LG7"/>
</dbReference>
<dbReference type="PROSITE" id="PS51375">
    <property type="entry name" value="PPR"/>
    <property type="match status" value="5"/>
</dbReference>
<dbReference type="FunCoup" id="A0A6I9TGY9">
    <property type="interactions" value="102"/>
</dbReference>
<feature type="repeat" description="PPR" evidence="2">
    <location>
        <begin position="273"/>
        <end position="307"/>
    </location>
</feature>
<dbReference type="InParanoid" id="A0A6I9TGY9"/>
<gene>
    <name evidence="4" type="primary">LOC105166911</name>
</gene>
<keyword evidence="3" id="KW-1185">Reference proteome</keyword>
<evidence type="ECO:0000256" key="2">
    <source>
        <dbReference type="PROSITE-ProRule" id="PRU00708"/>
    </source>
</evidence>
<dbReference type="GO" id="GO:0009451">
    <property type="term" value="P:RNA modification"/>
    <property type="evidence" value="ECO:0007669"/>
    <property type="project" value="InterPro"/>
</dbReference>
<keyword evidence="1" id="KW-0677">Repeat</keyword>
<protein>
    <submittedName>
        <fullName evidence="4">Pentatricopeptide repeat-containing protein At5g52850, chloroplastic</fullName>
    </submittedName>
</protein>
<proteinExistence type="predicted"/>
<dbReference type="InterPro" id="IPR011990">
    <property type="entry name" value="TPR-like_helical_dom_sf"/>
</dbReference>
<feature type="repeat" description="PPR" evidence="2">
    <location>
        <begin position="375"/>
        <end position="409"/>
    </location>
</feature>
<dbReference type="GeneID" id="105166911"/>
<name>A0A6I9TGY9_SESIN</name>
<evidence type="ECO:0000313" key="4">
    <source>
        <dbReference type="RefSeq" id="XP_011084734.1"/>
    </source>
</evidence>
<dbReference type="FunFam" id="1.25.40.10:FF:000381">
    <property type="entry name" value="Pentatricopeptide repeat-containing protein"/>
    <property type="match status" value="3"/>
</dbReference>
<dbReference type="FunFam" id="1.25.40.10:FF:000227">
    <property type="entry name" value="Pentatricopeptide repeat-containing protein At3g13880"/>
    <property type="match status" value="1"/>
</dbReference>
<dbReference type="Gene3D" id="1.25.40.10">
    <property type="entry name" value="Tetratricopeptide repeat domain"/>
    <property type="match status" value="5"/>
</dbReference>
<feature type="repeat" description="PPR" evidence="2">
    <location>
        <begin position="72"/>
        <end position="106"/>
    </location>
</feature>
<dbReference type="PANTHER" id="PTHR24015:SF1726">
    <property type="entry name" value="OS03G0861900 PROTEIN"/>
    <property type="match status" value="1"/>
</dbReference>
<feature type="repeat" description="PPR" evidence="2">
    <location>
        <begin position="173"/>
        <end position="207"/>
    </location>
</feature>
<evidence type="ECO:0000313" key="3">
    <source>
        <dbReference type="Proteomes" id="UP000504604"/>
    </source>
</evidence>
<organism evidence="3 4">
    <name type="scientific">Sesamum indicum</name>
    <name type="common">Oriental sesame</name>
    <name type="synonym">Sesamum orientale</name>
    <dbReference type="NCBI Taxonomy" id="4182"/>
    <lineage>
        <taxon>Eukaryota</taxon>
        <taxon>Viridiplantae</taxon>
        <taxon>Streptophyta</taxon>
        <taxon>Embryophyta</taxon>
        <taxon>Tracheophyta</taxon>
        <taxon>Spermatophyta</taxon>
        <taxon>Magnoliopsida</taxon>
        <taxon>eudicotyledons</taxon>
        <taxon>Gunneridae</taxon>
        <taxon>Pentapetalae</taxon>
        <taxon>asterids</taxon>
        <taxon>lamiids</taxon>
        <taxon>Lamiales</taxon>
        <taxon>Pedaliaceae</taxon>
        <taxon>Sesamum</taxon>
    </lineage>
</organism>
<sequence>MLRRNLLEETCSKIVQFCNKYSLKDGICVHSPIFKLGVHDNLLLSNNLLSLYAKCCGVEHARHLFDEMLYRDVVSWTGVLSAYVKDGNHEEALRFFDLMKASGEKPNEVTFSNVLRTYSALGDFVHGTRVQACVIKHGFESNPILCSSLIELYSKWDLFEEAVGVFNAMEKGDTVSWTAIISSLVQAGNQVRALRFFIRMIEVGVSPNEYTFVKLLGACSSLGINYGKLIHAQLIFWGVRLNLILNTALVDMYAKCQKMEDAVKVLKQTCEQDVQLWTTVITGFTQNLNFQEAISAFRQMVGNNIVPNNYTYAGILNACSSTQALQLGKQIHTQLITAGLENDISVGNALLNFYSKCSNAIEDVIQVFKGIPIPNVISWTTLIAGFAAHGLKNECFLAFLQMQFSGQPPNSFTLSYILQACGTTQSPRETRKIHGFVIKTNADNDVIVGNALVEAYAGSHMVGCALSLAKGMSNRTAITYTILASKLNQIGHHKTTLQIINHMRDDELPIDGFTISSFLSASANLGATETGKQLHCYSIISGFCTWTSVLNGLIDFYGKCWCIEDAQKAFHEIFEPDIISWNCLMHGFAANGHTTSALSTLEDMRLAGFRPDSITLLTVLFACNQGGLVDMGVEYFHSLRERYDIEPQINHYNSLVDLLGTAGRLEEAVSVLKSIPFRPNASIYKRLLQACKLHRNVLLGEEMTRKGLELDPSDLEFYVLLAGIYDEAGLYDLGDNIRCSMEEAC</sequence>
<dbReference type="NCBIfam" id="TIGR00756">
    <property type="entry name" value="PPR"/>
    <property type="match status" value="4"/>
</dbReference>
<dbReference type="GO" id="GO:0003723">
    <property type="term" value="F:RNA binding"/>
    <property type="evidence" value="ECO:0007669"/>
    <property type="project" value="InterPro"/>
</dbReference>
<dbReference type="KEGG" id="sind:105166911"/>
<accession>A0A6I9TGY9</accession>
<dbReference type="Pfam" id="PF13041">
    <property type="entry name" value="PPR_2"/>
    <property type="match status" value="5"/>
</dbReference>
<dbReference type="FunFam" id="1.25.40.10:FF:000090">
    <property type="entry name" value="Pentatricopeptide repeat-containing protein, chloroplastic"/>
    <property type="match status" value="1"/>
</dbReference>
<dbReference type="InterPro" id="IPR002885">
    <property type="entry name" value="PPR_rpt"/>
</dbReference>
<dbReference type="OrthoDB" id="1848122at2759"/>
<dbReference type="InterPro" id="IPR046960">
    <property type="entry name" value="PPR_At4g14850-like_plant"/>
</dbReference>
<dbReference type="RefSeq" id="XP_011084734.1">
    <property type="nucleotide sequence ID" value="XM_011086432.2"/>
</dbReference>
<dbReference type="Gramene" id="SIN_1009160.t">
    <property type="protein sequence ID" value="SIN_1009160.t.cds1"/>
    <property type="gene ID" value="SIN_1009160"/>
</dbReference>
<dbReference type="GO" id="GO:0005739">
    <property type="term" value="C:mitochondrion"/>
    <property type="evidence" value="ECO:0007669"/>
    <property type="project" value="TreeGrafter"/>
</dbReference>
<feature type="repeat" description="PPR" evidence="2">
    <location>
        <begin position="577"/>
        <end position="611"/>
    </location>
</feature>